<feature type="compositionally biased region" description="Low complexity" evidence="1">
    <location>
        <begin position="210"/>
        <end position="240"/>
    </location>
</feature>
<dbReference type="OMA" id="PPCMEDQ"/>
<feature type="compositionally biased region" description="Low complexity" evidence="1">
    <location>
        <begin position="141"/>
        <end position="164"/>
    </location>
</feature>
<proteinExistence type="predicted"/>
<feature type="region of interest" description="Disordered" evidence="1">
    <location>
        <begin position="479"/>
        <end position="505"/>
    </location>
</feature>
<dbReference type="InParanoid" id="K1WMC5"/>
<feature type="compositionally biased region" description="Low complexity" evidence="1">
    <location>
        <begin position="1"/>
        <end position="12"/>
    </location>
</feature>
<evidence type="ECO:0000313" key="4">
    <source>
        <dbReference type="Proteomes" id="UP000006753"/>
    </source>
</evidence>
<feature type="compositionally biased region" description="Pro residues" evidence="1">
    <location>
        <begin position="353"/>
        <end position="367"/>
    </location>
</feature>
<reference evidence="3 4" key="1">
    <citation type="journal article" date="2012" name="BMC Genomics">
        <title>Sequencing the genome of Marssonina brunnea reveals fungus-poplar co-evolution.</title>
        <authorList>
            <person name="Zhu S."/>
            <person name="Cao Y.-Z."/>
            <person name="Jiang C."/>
            <person name="Tan B.-Y."/>
            <person name="Wang Z."/>
            <person name="Feng S."/>
            <person name="Zhang L."/>
            <person name="Su X.-H."/>
            <person name="Brejova B."/>
            <person name="Vinar T."/>
            <person name="Xu M."/>
            <person name="Wang M.-X."/>
            <person name="Zhang S.-G."/>
            <person name="Huang M.-R."/>
            <person name="Wu R."/>
            <person name="Zhou Y."/>
        </authorList>
    </citation>
    <scope>NUCLEOTIDE SEQUENCE [LARGE SCALE GENOMIC DNA]</scope>
    <source>
        <strain evidence="3 4">MB_m1</strain>
    </source>
</reference>
<dbReference type="EMBL" id="JH921447">
    <property type="protein sequence ID" value="EKD14016.1"/>
    <property type="molecule type" value="Genomic_DNA"/>
</dbReference>
<evidence type="ECO:0000313" key="3">
    <source>
        <dbReference type="EMBL" id="EKD14016.1"/>
    </source>
</evidence>
<evidence type="ECO:0000256" key="1">
    <source>
        <dbReference type="SAM" id="MobiDB-lite"/>
    </source>
</evidence>
<dbReference type="AlphaFoldDB" id="K1WMC5"/>
<keyword evidence="4" id="KW-1185">Reference proteome</keyword>
<feature type="compositionally biased region" description="Polar residues" evidence="1">
    <location>
        <begin position="599"/>
        <end position="611"/>
    </location>
</feature>
<feature type="region of interest" description="Disordered" evidence="1">
    <location>
        <begin position="1"/>
        <end position="29"/>
    </location>
</feature>
<feature type="region of interest" description="Disordered" evidence="1">
    <location>
        <begin position="141"/>
        <end position="271"/>
    </location>
</feature>
<keyword evidence="2" id="KW-0472">Membrane</keyword>
<evidence type="ECO:0000256" key="2">
    <source>
        <dbReference type="SAM" id="Phobius"/>
    </source>
</evidence>
<feature type="region of interest" description="Disordered" evidence="1">
    <location>
        <begin position="530"/>
        <end position="555"/>
    </location>
</feature>
<sequence>MAPAKVAPAKAAYTSSASPRPKVERTSEHEAAAPSLAMAQAPRSLFALFLIALLAMTLVSASHGHGIARATHSAGEEQIFQEMLNSVDPKALRGVLLAATEKYKHGVFQEDRKAMEALHQENAEAATYFLELAKRQSGNITAVSTTESSTVVPVLPSTPVAEPTPTAPGPTPTTPTPGPTSEPQSPNVAVDPTTLPTPPASTSRNQAVEPTASETSPAAQAPASATSTTSPAEEPATTSTNPPAVTSAPNTAPSTPQTSPGQSTDGTFLGGPAAYPFAHPVSIPALLSASDVQYSAFAPPAALFSFGSYVLLPASRSSPSNSSISSLVSSSFTYAPPVQTSIPAVQGKATAPPTTPPPSTYSPPVTPPSSNTSSRQKTTLISYSSCCNSSLPPPMTALPASSMVQNNPIFSNTTSPSSHTTAVTAVTYGPIQNMTSIFNSSSVSDNSTSTFASNFSNPKTAMSSPTGYFFNNYTSGASPTPSSTAGSPAPPSSSNLPAASSSPLNSVSGAAISSSTAVIPFTSIQSLATGPTSSNAATDQSSPSSTLLTEASTNQKPTSAFSITQQIIYTTTLVGGKAITVTSLMVVPGQTDGTAPGPSKTSAAKGSLQTNAGSTPKNVGLGGVLGAFGMVVIGAL</sequence>
<feature type="transmembrane region" description="Helical" evidence="2">
    <location>
        <begin position="45"/>
        <end position="63"/>
    </location>
</feature>
<feature type="compositionally biased region" description="Pro residues" evidence="1">
    <location>
        <begin position="165"/>
        <end position="180"/>
    </location>
</feature>
<dbReference type="KEGG" id="mbe:MBM_07693"/>
<organism evidence="3 4">
    <name type="scientific">Marssonina brunnea f. sp. multigermtubi (strain MB_m1)</name>
    <name type="common">Marssonina leaf spot fungus</name>
    <dbReference type="NCBI Taxonomy" id="1072389"/>
    <lineage>
        <taxon>Eukaryota</taxon>
        <taxon>Fungi</taxon>
        <taxon>Dikarya</taxon>
        <taxon>Ascomycota</taxon>
        <taxon>Pezizomycotina</taxon>
        <taxon>Leotiomycetes</taxon>
        <taxon>Helotiales</taxon>
        <taxon>Drepanopezizaceae</taxon>
        <taxon>Drepanopeziza</taxon>
    </lineage>
</organism>
<dbReference type="OrthoDB" id="5427732at2759"/>
<feature type="region of interest" description="Disordered" evidence="1">
    <location>
        <begin position="343"/>
        <end position="375"/>
    </location>
</feature>
<dbReference type="HOGENOM" id="CLU_023520_0_0_1"/>
<keyword evidence="2" id="KW-0812">Transmembrane</keyword>
<gene>
    <name evidence="3" type="ORF">MBM_07693</name>
</gene>
<feature type="compositionally biased region" description="Polar residues" evidence="1">
    <location>
        <begin position="241"/>
        <end position="266"/>
    </location>
</feature>
<protein>
    <submittedName>
        <fullName evidence="3">Uncharacterized protein</fullName>
    </submittedName>
</protein>
<feature type="region of interest" description="Disordered" evidence="1">
    <location>
        <begin position="592"/>
        <end position="611"/>
    </location>
</feature>
<name>K1WMC5_MARBU</name>
<dbReference type="Proteomes" id="UP000006753">
    <property type="component" value="Unassembled WGS sequence"/>
</dbReference>
<keyword evidence="2" id="KW-1133">Transmembrane helix</keyword>
<accession>K1WMC5</accession>